<dbReference type="EMBL" id="VIGW01000001">
    <property type="protein sequence ID" value="TWS21132.1"/>
    <property type="molecule type" value="Genomic_DNA"/>
</dbReference>
<gene>
    <name evidence="2" type="ORF">FK529_00475</name>
</gene>
<dbReference type="InterPro" id="IPR038765">
    <property type="entry name" value="Papain-like_cys_pep_sf"/>
</dbReference>
<keyword evidence="3" id="KW-1185">Reference proteome</keyword>
<feature type="domain" description="Transglutaminase-like" evidence="1">
    <location>
        <begin position="165"/>
        <end position="225"/>
    </location>
</feature>
<dbReference type="Gene3D" id="2.60.40.2250">
    <property type="match status" value="1"/>
</dbReference>
<sequence length="281" mass="30057">MAIDVGSVEEVVVPGARRMSARVLCTVLAPTVLEYQATVARVRGLQVHEALAVTLDGAALPVQEVVGPHGGRIHRVDAGPGRVQLDYQAQVAGFAEPEPVDPYLQSLYLRPSRYCEVDRFYGFAAKQFADVTGDAHRAVAVREFVASRLDYLPGASRSVDGASDTLLASAGVCRDYAHLTIALLRALKLPARMSAVFAPGCDPMDFHAVAEVMVDGRWWVLDGTGLAPRAAMVRIATGRDAADIAFLDNHGGSIRFERLTVAAESAAPLPYDDPRALIPLA</sequence>
<proteinExistence type="predicted"/>
<evidence type="ECO:0000313" key="3">
    <source>
        <dbReference type="Proteomes" id="UP000317291"/>
    </source>
</evidence>
<name>A0A5C5REK6_9ACTN</name>
<dbReference type="AlphaFoldDB" id="A0A5C5REK6"/>
<evidence type="ECO:0000313" key="2">
    <source>
        <dbReference type="EMBL" id="TWS21132.1"/>
    </source>
</evidence>
<dbReference type="Gene3D" id="3.10.620.30">
    <property type="match status" value="1"/>
</dbReference>
<dbReference type="RefSeq" id="WP_146558537.1">
    <property type="nucleotide sequence ID" value="NZ_VIGW01000001.1"/>
</dbReference>
<dbReference type="Proteomes" id="UP000317291">
    <property type="component" value="Unassembled WGS sequence"/>
</dbReference>
<organism evidence="2 3">
    <name type="scientific">Tsukamurella asaccharolytica</name>
    <dbReference type="NCBI Taxonomy" id="2592067"/>
    <lineage>
        <taxon>Bacteria</taxon>
        <taxon>Bacillati</taxon>
        <taxon>Actinomycetota</taxon>
        <taxon>Actinomycetes</taxon>
        <taxon>Mycobacteriales</taxon>
        <taxon>Tsukamurellaceae</taxon>
        <taxon>Tsukamurella</taxon>
    </lineage>
</organism>
<dbReference type="SMART" id="SM00460">
    <property type="entry name" value="TGc"/>
    <property type="match status" value="1"/>
</dbReference>
<protein>
    <submittedName>
        <fullName evidence="2">Transglutaminase family protein</fullName>
    </submittedName>
</protein>
<comment type="caution">
    <text evidence="2">The sequence shown here is derived from an EMBL/GenBank/DDBJ whole genome shotgun (WGS) entry which is preliminary data.</text>
</comment>
<dbReference type="PANTHER" id="PTHR33490:SF12">
    <property type="entry name" value="BLL5557 PROTEIN"/>
    <property type="match status" value="1"/>
</dbReference>
<dbReference type="InterPro" id="IPR002931">
    <property type="entry name" value="Transglutaminase-like"/>
</dbReference>
<dbReference type="Pfam" id="PF01841">
    <property type="entry name" value="Transglut_core"/>
    <property type="match status" value="1"/>
</dbReference>
<reference evidence="2 3" key="1">
    <citation type="submission" date="2019-06" db="EMBL/GenBank/DDBJ databases">
        <title>Tsukamurella conjunctivitidis sp. nov., Tsukamurella assacharolytica sp. nov. and Tsukamurella sputae sp. nov. isolated from patients with conjunctivitis, bacteraemia (lymphoma) and respiratory infection (sputum) in Hong Kong.</title>
        <authorList>
            <person name="Teng J.L.L."/>
            <person name="Lee H.H."/>
            <person name="Fong J.Y.H."/>
            <person name="Fok K.M.N."/>
            <person name="Lau S.K.P."/>
            <person name="Woo P.C.Y."/>
        </authorList>
    </citation>
    <scope>NUCLEOTIDE SEQUENCE [LARGE SCALE GENOMIC DNA]</scope>
    <source>
        <strain evidence="2 3">HKU71</strain>
    </source>
</reference>
<dbReference type="OrthoDB" id="5438043at2"/>
<evidence type="ECO:0000259" key="1">
    <source>
        <dbReference type="SMART" id="SM00460"/>
    </source>
</evidence>
<dbReference type="SUPFAM" id="SSF54001">
    <property type="entry name" value="Cysteine proteinases"/>
    <property type="match status" value="1"/>
</dbReference>
<accession>A0A5C5REK6</accession>
<dbReference type="PANTHER" id="PTHR33490">
    <property type="entry name" value="BLR5614 PROTEIN-RELATED"/>
    <property type="match status" value="1"/>
</dbReference>